<sequence>MLLLPSVEHMWKLWQSVLRKLNEMPPSSATTRIVAERQQLDMFQPRTVMDLRSYIVSLTPSRDWVPHIPYSQPDGQLLYLSDVASEIKHGMTPPTAQVCGSPDNGIEKGPGTSGTEEAFENVGI</sequence>
<dbReference type="GeneID" id="28848486"/>
<gene>
    <name evidence="2" type="ORF">VFPPC_05267</name>
</gene>
<evidence type="ECO:0000313" key="3">
    <source>
        <dbReference type="Proteomes" id="UP000078397"/>
    </source>
</evidence>
<dbReference type="KEGG" id="pchm:VFPPC_05267"/>
<comment type="caution">
    <text evidence="2">The sequence shown here is derived from an EMBL/GenBank/DDBJ whole genome shotgun (WGS) entry which is preliminary data.</text>
</comment>
<dbReference type="RefSeq" id="XP_018146005.1">
    <property type="nucleotide sequence ID" value="XM_018284492.1"/>
</dbReference>
<keyword evidence="3" id="KW-1185">Reference proteome</keyword>
<evidence type="ECO:0000313" key="2">
    <source>
        <dbReference type="EMBL" id="OAQ69155.1"/>
    </source>
</evidence>
<organism evidence="2 3">
    <name type="scientific">Pochonia chlamydosporia 170</name>
    <dbReference type="NCBI Taxonomy" id="1380566"/>
    <lineage>
        <taxon>Eukaryota</taxon>
        <taxon>Fungi</taxon>
        <taxon>Dikarya</taxon>
        <taxon>Ascomycota</taxon>
        <taxon>Pezizomycotina</taxon>
        <taxon>Sordariomycetes</taxon>
        <taxon>Hypocreomycetidae</taxon>
        <taxon>Hypocreales</taxon>
        <taxon>Clavicipitaceae</taxon>
        <taxon>Pochonia</taxon>
    </lineage>
</organism>
<feature type="region of interest" description="Disordered" evidence="1">
    <location>
        <begin position="92"/>
        <end position="124"/>
    </location>
</feature>
<dbReference type="Proteomes" id="UP000078397">
    <property type="component" value="Unassembled WGS sequence"/>
</dbReference>
<dbReference type="EMBL" id="LSBJ02000003">
    <property type="protein sequence ID" value="OAQ69155.1"/>
    <property type="molecule type" value="Genomic_DNA"/>
</dbReference>
<reference evidence="2 3" key="1">
    <citation type="journal article" date="2016" name="PLoS Pathog.">
        <title>Biosynthesis of antibiotic leucinostatins in bio-control fungus Purpureocillium lilacinum and their inhibition on phytophthora revealed by genome mining.</title>
        <authorList>
            <person name="Wang G."/>
            <person name="Liu Z."/>
            <person name="Lin R."/>
            <person name="Li E."/>
            <person name="Mao Z."/>
            <person name="Ling J."/>
            <person name="Yang Y."/>
            <person name="Yin W.B."/>
            <person name="Xie B."/>
        </authorList>
    </citation>
    <scope>NUCLEOTIDE SEQUENCE [LARGE SCALE GENOMIC DNA]</scope>
    <source>
        <strain evidence="2">170</strain>
    </source>
</reference>
<name>A0A179FU37_METCM</name>
<protein>
    <submittedName>
        <fullName evidence="2">Uncharacterized protein</fullName>
    </submittedName>
</protein>
<dbReference type="AlphaFoldDB" id="A0A179FU37"/>
<evidence type="ECO:0000256" key="1">
    <source>
        <dbReference type="SAM" id="MobiDB-lite"/>
    </source>
</evidence>
<accession>A0A179FU37</accession>
<proteinExistence type="predicted"/>